<dbReference type="RefSeq" id="WP_141377384.1">
    <property type="nucleotide sequence ID" value="NZ_BAPL01000010.1"/>
</dbReference>
<comment type="caution">
    <text evidence="1">The sequence shown here is derived from an EMBL/GenBank/DDBJ whole genome shotgun (WGS) entry which is preliminary data.</text>
</comment>
<dbReference type="OrthoDB" id="7226412at2"/>
<protein>
    <submittedName>
        <fullName evidence="1">Uncharacterized protein</fullName>
    </submittedName>
</protein>
<evidence type="ECO:0000313" key="2">
    <source>
        <dbReference type="Proteomes" id="UP000317730"/>
    </source>
</evidence>
<dbReference type="Proteomes" id="UP000317730">
    <property type="component" value="Unassembled WGS sequence"/>
</dbReference>
<name>A0A4Y3TX42_9PROT</name>
<keyword evidence="2" id="KW-1185">Reference proteome</keyword>
<gene>
    <name evidence="1" type="ORF">APE01nite_21310</name>
</gene>
<proteinExistence type="predicted"/>
<dbReference type="AlphaFoldDB" id="A0A4Y3TX42"/>
<dbReference type="EMBL" id="BJMV01000012">
    <property type="protein sequence ID" value="GEB86334.1"/>
    <property type="molecule type" value="Genomic_DNA"/>
</dbReference>
<reference evidence="1 2" key="1">
    <citation type="submission" date="2019-06" db="EMBL/GenBank/DDBJ databases">
        <title>Whole genome shotgun sequence of Acetobacter peroxydans NBRC 13755.</title>
        <authorList>
            <person name="Hosoyama A."/>
            <person name="Uohara A."/>
            <person name="Ohji S."/>
            <person name="Ichikawa N."/>
        </authorList>
    </citation>
    <scope>NUCLEOTIDE SEQUENCE [LARGE SCALE GENOMIC DNA]</scope>
    <source>
        <strain evidence="1 2">NBRC 13755</strain>
    </source>
</reference>
<accession>A0A4Y3TX42</accession>
<organism evidence="1 2">
    <name type="scientific">Acetobacter peroxydans</name>
    <dbReference type="NCBI Taxonomy" id="104098"/>
    <lineage>
        <taxon>Bacteria</taxon>
        <taxon>Pseudomonadati</taxon>
        <taxon>Pseudomonadota</taxon>
        <taxon>Alphaproteobacteria</taxon>
        <taxon>Acetobacterales</taxon>
        <taxon>Acetobacteraceae</taxon>
        <taxon>Acetobacter</taxon>
    </lineage>
</organism>
<evidence type="ECO:0000313" key="1">
    <source>
        <dbReference type="EMBL" id="GEB86334.1"/>
    </source>
</evidence>
<sequence length="118" mass="12340">MLKYYLLLVDGIVAPGICLSGDIPAGAVECTQEQYEGCGSTYTLENGAVVAYTPPALVIPLKDQATTALASARTYVNNTYTMLNEATPDAWVTYLKALMAIAGGTDTTSTALPTEPAT</sequence>